<dbReference type="PANTHER" id="PTHR35038:SF8">
    <property type="entry name" value="C-TYPE POLYHEME CYTOCHROME OMCC"/>
    <property type="match status" value="1"/>
</dbReference>
<dbReference type="InterPro" id="IPR051829">
    <property type="entry name" value="Multiheme_Cytochr_ET"/>
</dbReference>
<dbReference type="Gene3D" id="1.10.287.3080">
    <property type="match status" value="1"/>
</dbReference>
<dbReference type="Proteomes" id="UP000250918">
    <property type="component" value="Unassembled WGS sequence"/>
</dbReference>
<dbReference type="NCBIfam" id="TIGR01905">
    <property type="entry name" value="paired_CXXCH_1"/>
    <property type="match status" value="1"/>
</dbReference>
<dbReference type="EMBL" id="PQAP01000124">
    <property type="protein sequence ID" value="PWB71128.1"/>
    <property type="molecule type" value="Genomic_DNA"/>
</dbReference>
<dbReference type="GO" id="GO:0016491">
    <property type="term" value="F:oxidoreductase activity"/>
    <property type="evidence" value="ECO:0007669"/>
    <property type="project" value="TreeGrafter"/>
</dbReference>
<feature type="domain" description="Doubled CXXCH motif" evidence="3">
    <location>
        <begin position="130"/>
        <end position="163"/>
    </location>
</feature>
<evidence type="ECO:0000256" key="2">
    <source>
        <dbReference type="SAM" id="SignalP"/>
    </source>
</evidence>
<evidence type="ECO:0000313" key="5">
    <source>
        <dbReference type="Proteomes" id="UP000250918"/>
    </source>
</evidence>
<evidence type="ECO:0000256" key="1">
    <source>
        <dbReference type="ARBA" id="ARBA00022729"/>
    </source>
</evidence>
<sequence>MKKGFFRPISTVGCWVLLLLVFAFAPGRAATPDSGPDDATCLECHDGYDKTLARTVHKLRTTGGAVAGTIACISCHSGGSVHADNPSKDNITNPAMLTGDKALTTCSPCHLPHQSQDDFGFSPHSLQQINCASCHKLHAEAPAVRLLLDDKTEFCGRCHTSAKAWFMRRSNHPVLQGAMTCISCHKFSNRVDENQVYGFARVCEDCHSDVSGPYRYEHPVAEAYDVRGSGCIECHDPHGSENDKLLKQPVANLCQACHFTATHLTAHDGAYANLDCLTCHVDIHGSAVDRRLLDPNIGAKFGSSCWCHGLN</sequence>
<organism evidence="4 5">
    <name type="scientific">candidate division GN15 bacterium</name>
    <dbReference type="NCBI Taxonomy" id="2072418"/>
    <lineage>
        <taxon>Bacteria</taxon>
        <taxon>candidate division GN15</taxon>
    </lineage>
</organism>
<evidence type="ECO:0000313" key="4">
    <source>
        <dbReference type="EMBL" id="PWB71128.1"/>
    </source>
</evidence>
<dbReference type="AlphaFoldDB" id="A0A855X4E8"/>
<feature type="signal peptide" evidence="2">
    <location>
        <begin position="1"/>
        <end position="29"/>
    </location>
</feature>
<reference evidence="4 5" key="1">
    <citation type="journal article" date="2018" name="ISME J.">
        <title>A methanotrophic archaeon couples anaerobic oxidation of methane to Fe(III) reduction.</title>
        <authorList>
            <person name="Cai C."/>
            <person name="Leu A.O."/>
            <person name="Xie G.J."/>
            <person name="Guo J."/>
            <person name="Feng Y."/>
            <person name="Zhao J.X."/>
            <person name="Tyson G.W."/>
            <person name="Yuan Z."/>
            <person name="Hu S."/>
        </authorList>
    </citation>
    <scope>NUCLEOTIDE SEQUENCE [LARGE SCALE GENOMIC DNA]</scope>
    <source>
        <strain evidence="4">FeB_12</strain>
    </source>
</reference>
<evidence type="ECO:0000259" key="3">
    <source>
        <dbReference type="Pfam" id="PF09699"/>
    </source>
</evidence>
<accession>A0A855X4E8</accession>
<comment type="caution">
    <text evidence="4">The sequence shown here is derived from an EMBL/GenBank/DDBJ whole genome shotgun (WGS) entry which is preliminary data.</text>
</comment>
<protein>
    <recommendedName>
        <fullName evidence="3">Doubled CXXCH motif domain-containing protein</fullName>
    </recommendedName>
</protein>
<proteinExistence type="predicted"/>
<dbReference type="InterPro" id="IPR010177">
    <property type="entry name" value="Paired_CXXCH_1"/>
</dbReference>
<name>A0A855X4E8_9BACT</name>
<feature type="chain" id="PRO_5032813996" description="Doubled CXXCH motif domain-containing protein" evidence="2">
    <location>
        <begin position="30"/>
        <end position="311"/>
    </location>
</feature>
<dbReference type="SUPFAM" id="SSF48695">
    <property type="entry name" value="Multiheme cytochromes"/>
    <property type="match status" value="1"/>
</dbReference>
<gene>
    <name evidence="4" type="ORF">C3F09_08225</name>
</gene>
<feature type="domain" description="Doubled CXXCH motif" evidence="3">
    <location>
        <begin position="226"/>
        <end position="258"/>
    </location>
</feature>
<dbReference type="Gene3D" id="3.90.10.10">
    <property type="entry name" value="Cytochrome C3"/>
    <property type="match status" value="2"/>
</dbReference>
<dbReference type="InterPro" id="IPR036280">
    <property type="entry name" value="Multihaem_cyt_sf"/>
</dbReference>
<keyword evidence="1 2" id="KW-0732">Signal</keyword>
<dbReference type="Pfam" id="PF09699">
    <property type="entry name" value="Paired_CXXCH_1"/>
    <property type="match status" value="2"/>
</dbReference>
<dbReference type="PANTHER" id="PTHR35038">
    <property type="entry name" value="DISSIMILATORY SULFITE REDUCTASE SIRA"/>
    <property type="match status" value="1"/>
</dbReference>